<feature type="transmembrane region" description="Helical" evidence="2">
    <location>
        <begin position="73"/>
        <end position="94"/>
    </location>
</feature>
<keyword evidence="2" id="KW-0812">Transmembrane</keyword>
<reference evidence="3" key="1">
    <citation type="submission" date="2022-01" db="EMBL/GenBank/DDBJ databases">
        <title>Nocardioidaceae gen. sp. A5X3R13.</title>
        <authorList>
            <person name="Lopez Marin M.A."/>
            <person name="Uhlik O."/>
        </authorList>
    </citation>
    <scope>NUCLEOTIDE SEQUENCE</scope>
    <source>
        <strain evidence="3">A5X3R13</strain>
    </source>
</reference>
<dbReference type="AlphaFoldDB" id="A0AA46THR0"/>
<accession>A0AA46THR0</accession>
<feature type="transmembrane region" description="Helical" evidence="2">
    <location>
        <begin position="100"/>
        <end position="117"/>
    </location>
</feature>
<dbReference type="RefSeq" id="WP_271634224.1">
    <property type="nucleotide sequence ID" value="NZ_CP094970.1"/>
</dbReference>
<keyword evidence="4" id="KW-1185">Reference proteome</keyword>
<evidence type="ECO:0000256" key="2">
    <source>
        <dbReference type="SAM" id="Phobius"/>
    </source>
</evidence>
<proteinExistence type="predicted"/>
<organism evidence="3 4">
    <name type="scientific">Solicola gregarius</name>
    <dbReference type="NCBI Taxonomy" id="2908642"/>
    <lineage>
        <taxon>Bacteria</taxon>
        <taxon>Bacillati</taxon>
        <taxon>Actinomycetota</taxon>
        <taxon>Actinomycetes</taxon>
        <taxon>Propionibacteriales</taxon>
        <taxon>Nocardioidaceae</taxon>
        <taxon>Solicola</taxon>
    </lineage>
</organism>
<keyword evidence="2" id="KW-1133">Transmembrane helix</keyword>
<evidence type="ECO:0000256" key="1">
    <source>
        <dbReference type="SAM" id="MobiDB-lite"/>
    </source>
</evidence>
<keyword evidence="2" id="KW-0472">Membrane</keyword>
<dbReference type="EMBL" id="CP094970">
    <property type="protein sequence ID" value="UYM05391.1"/>
    <property type="molecule type" value="Genomic_DNA"/>
</dbReference>
<name>A0AA46THR0_9ACTN</name>
<sequence>MELSTPDLDESPEPGESTATEDDLPPTSGPVFEPSFSDPMSRQDYEDAQDPLDGDEHFVPPDPPKQRMRPLTWLGWAGAVGTPAFMVLVAIFGWYIPGELAAILVGGFVAGVVYLIMTVSRDPGDWDDGAVV</sequence>
<feature type="region of interest" description="Disordered" evidence="1">
    <location>
        <begin position="1"/>
        <end position="65"/>
    </location>
</feature>
<evidence type="ECO:0000313" key="4">
    <source>
        <dbReference type="Proteomes" id="UP001164390"/>
    </source>
</evidence>
<feature type="compositionally biased region" description="Acidic residues" evidence="1">
    <location>
        <begin position="7"/>
        <end position="24"/>
    </location>
</feature>
<protein>
    <submittedName>
        <fullName evidence="3">Uncharacterized protein</fullName>
    </submittedName>
</protein>
<evidence type="ECO:0000313" key="3">
    <source>
        <dbReference type="EMBL" id="UYM05391.1"/>
    </source>
</evidence>
<dbReference type="KEGG" id="sgrg:L0C25_23255"/>
<gene>
    <name evidence="3" type="ORF">L0C25_23255</name>
</gene>
<dbReference type="Proteomes" id="UP001164390">
    <property type="component" value="Chromosome"/>
</dbReference>